<proteinExistence type="predicted"/>
<sequence length="63" mass="7671">MTISKKYEELERLTDELAEINYVVLEDDEHGNPRMPSEAQRERSRELIRQQREILRELKELEN</sequence>
<evidence type="ECO:0000313" key="2">
    <source>
        <dbReference type="Proteomes" id="UP000034037"/>
    </source>
</evidence>
<accession>A0A0F6Z5X2</accession>
<dbReference type="HOGENOM" id="CLU_2877006_0_0_11"/>
<dbReference type="EMBL" id="CP011309">
    <property type="protein sequence ID" value="AKF27021.1"/>
    <property type="molecule type" value="Genomic_DNA"/>
</dbReference>
<dbReference type="RefSeq" id="WP_003863653.1">
    <property type="nucleotide sequence ID" value="NZ_CP011309.1"/>
</dbReference>
<evidence type="ECO:0000313" key="1">
    <source>
        <dbReference type="EMBL" id="AKF27021.1"/>
    </source>
</evidence>
<name>A0A0F6Z5X2_9CORY</name>
<gene>
    <name evidence="1" type="ORF">YH66_05355</name>
</gene>
<dbReference type="AlphaFoldDB" id="A0A0F6Z5X2"/>
<organism evidence="1 2">
    <name type="scientific">[Brevibacterium] flavum</name>
    <dbReference type="NCBI Taxonomy" id="92706"/>
    <lineage>
        <taxon>Bacteria</taxon>
        <taxon>Bacillati</taxon>
        <taxon>Actinomycetota</taxon>
        <taxon>Actinomycetes</taxon>
        <taxon>Mycobacteriales</taxon>
        <taxon>Corynebacteriaceae</taxon>
        <taxon>Corynebacterium</taxon>
    </lineage>
</organism>
<keyword evidence="2" id="KW-1185">Reference proteome</keyword>
<protein>
    <submittedName>
        <fullName evidence="1">Uncharacterized protein</fullName>
    </submittedName>
</protein>
<dbReference type="PATRIC" id="fig|92706.3.peg.1111"/>
<reference evidence="1 2" key="1">
    <citation type="submission" date="2015-04" db="EMBL/GenBank/DDBJ databases">
        <title>Complete Genome Sequence of Brevibacterium flavum ATCC 15168.</title>
        <authorList>
            <person name="Ahn J."/>
            <person name="Park G."/>
            <person name="Jeon W."/>
            <person name="Jang Y."/>
            <person name="Jang M."/>
            <person name="Lee H."/>
            <person name="Lee H."/>
        </authorList>
    </citation>
    <scope>NUCLEOTIDE SEQUENCE [LARGE SCALE GENOMIC DNA]</scope>
    <source>
        <strain evidence="1 2">ATCC 15168</strain>
    </source>
</reference>
<dbReference type="Proteomes" id="UP000034037">
    <property type="component" value="Chromosome"/>
</dbReference>